<dbReference type="PROSITE" id="PS00583">
    <property type="entry name" value="PFKB_KINASES_1"/>
    <property type="match status" value="1"/>
</dbReference>
<dbReference type="AlphaFoldDB" id="L0L0I6"/>
<keyword evidence="2 4" id="KW-0808">Transferase</keyword>
<gene>
    <name evidence="6" type="ordered locus">Metho_1694</name>
</gene>
<keyword evidence="3 4" id="KW-0418">Kinase</keyword>
<protein>
    <submittedName>
        <fullName evidence="6">Sugar kinase, ribokinase</fullName>
    </submittedName>
</protein>
<dbReference type="InterPro" id="IPR002139">
    <property type="entry name" value="Ribo/fructo_kinase"/>
</dbReference>
<accession>L0L0I6</accession>
<comment type="similarity">
    <text evidence="1 4">Belongs to the carbohydrate kinase PfkB family.</text>
</comment>
<dbReference type="PRINTS" id="PR00990">
    <property type="entry name" value="RIBOKINASE"/>
</dbReference>
<dbReference type="Gene3D" id="3.40.1190.20">
    <property type="match status" value="1"/>
</dbReference>
<reference evidence="7" key="1">
    <citation type="submission" date="2012-02" db="EMBL/GenBank/DDBJ databases">
        <title>Complete sequence of chromosome of Methanomethylovorans hollandica DSM 15978.</title>
        <authorList>
            <person name="Lucas S."/>
            <person name="Copeland A."/>
            <person name="Lapidus A."/>
            <person name="Glavina del Rio T."/>
            <person name="Dalin E."/>
            <person name="Tice H."/>
            <person name="Bruce D."/>
            <person name="Goodwin L."/>
            <person name="Pitluck S."/>
            <person name="Peters L."/>
            <person name="Mikhailova N."/>
            <person name="Held B."/>
            <person name="Kyrpides N."/>
            <person name="Mavromatis K."/>
            <person name="Ivanova N."/>
            <person name="Brettin T."/>
            <person name="Detter J.C."/>
            <person name="Han C."/>
            <person name="Larimer F."/>
            <person name="Land M."/>
            <person name="Hauser L."/>
            <person name="Markowitz V."/>
            <person name="Cheng J.-F."/>
            <person name="Hugenholtz P."/>
            <person name="Woyke T."/>
            <person name="Wu D."/>
            <person name="Spring S."/>
            <person name="Schroeder M."/>
            <person name="Brambilla E."/>
            <person name="Klenk H.-P."/>
            <person name="Eisen J.A."/>
        </authorList>
    </citation>
    <scope>NUCLEOTIDE SEQUENCE [LARGE SCALE GENOMIC DNA]</scope>
    <source>
        <strain evidence="7">DSM 15978 / NBRC 107637 / DMS1</strain>
    </source>
</reference>
<dbReference type="PANTHER" id="PTHR10584:SF166">
    <property type="entry name" value="RIBOKINASE"/>
    <property type="match status" value="1"/>
</dbReference>
<evidence type="ECO:0000256" key="1">
    <source>
        <dbReference type="ARBA" id="ARBA00010688"/>
    </source>
</evidence>
<dbReference type="SUPFAM" id="SSF53613">
    <property type="entry name" value="Ribokinase-like"/>
    <property type="match status" value="1"/>
</dbReference>
<dbReference type="Pfam" id="PF00294">
    <property type="entry name" value="PfkB"/>
    <property type="match status" value="1"/>
</dbReference>
<dbReference type="EMBL" id="CP003362">
    <property type="protein sequence ID" value="AGB49883.1"/>
    <property type="molecule type" value="Genomic_DNA"/>
</dbReference>
<evidence type="ECO:0000256" key="3">
    <source>
        <dbReference type="ARBA" id="ARBA00022777"/>
    </source>
</evidence>
<organism evidence="6 7">
    <name type="scientific">Methanomethylovorans hollandica (strain DSM 15978 / NBRC 107637 / DMS1)</name>
    <dbReference type="NCBI Taxonomy" id="867904"/>
    <lineage>
        <taxon>Archaea</taxon>
        <taxon>Methanobacteriati</taxon>
        <taxon>Methanobacteriota</taxon>
        <taxon>Stenosarchaea group</taxon>
        <taxon>Methanomicrobia</taxon>
        <taxon>Methanosarcinales</taxon>
        <taxon>Methanosarcinaceae</taxon>
        <taxon>Methanomethylovorans</taxon>
    </lineage>
</organism>
<dbReference type="STRING" id="867904.Metho_1694"/>
<dbReference type="PROSITE" id="PS00584">
    <property type="entry name" value="PFKB_KINASES_2"/>
    <property type="match status" value="1"/>
</dbReference>
<evidence type="ECO:0000259" key="5">
    <source>
        <dbReference type="Pfam" id="PF00294"/>
    </source>
</evidence>
<dbReference type="KEGG" id="mhz:Metho_1694"/>
<dbReference type="Proteomes" id="UP000010866">
    <property type="component" value="Chromosome"/>
</dbReference>
<dbReference type="HOGENOM" id="CLU_027634_5_2_2"/>
<evidence type="ECO:0000313" key="7">
    <source>
        <dbReference type="Proteomes" id="UP000010866"/>
    </source>
</evidence>
<keyword evidence="7" id="KW-1185">Reference proteome</keyword>
<dbReference type="OrthoDB" id="26949at2157"/>
<evidence type="ECO:0000313" key="6">
    <source>
        <dbReference type="EMBL" id="AGB49883.1"/>
    </source>
</evidence>
<dbReference type="PANTHER" id="PTHR10584">
    <property type="entry name" value="SUGAR KINASE"/>
    <property type="match status" value="1"/>
</dbReference>
<name>L0L0I6_METHD</name>
<evidence type="ECO:0000256" key="4">
    <source>
        <dbReference type="RuleBase" id="RU003704"/>
    </source>
</evidence>
<dbReference type="GO" id="GO:0016301">
    <property type="term" value="F:kinase activity"/>
    <property type="evidence" value="ECO:0007669"/>
    <property type="project" value="UniProtKB-KW"/>
</dbReference>
<sequence length="297" mass="32947">MDRTISVVGHAAIDLLFDVEHISCHNESYPITDYHEYFGGGAANIAVGIATLGGKGQLISATGEDFGSSGYEEYLTSLGVDLSLLYRCKGQKVTKAFVFTDRDHNQSTYFHWGASTLLKELEPPEVDFVHLATSECSFNARIAKKANFVSFDPGQDLITYNCKDLETILEHTDILFTNRHEIKRVCEMTGRSLEELKARIGTIVVTYDSRGSRIHTQDAQYCIPVVPVKAVDPTGAGDAYRAGFLLAFTRGYDMETCGRIGATVASFVVEVIGCQVKLPTWEMMQERFETHFGKLSR</sequence>
<dbReference type="GO" id="GO:0006796">
    <property type="term" value="P:phosphate-containing compound metabolic process"/>
    <property type="evidence" value="ECO:0007669"/>
    <property type="project" value="UniProtKB-ARBA"/>
</dbReference>
<dbReference type="InterPro" id="IPR011611">
    <property type="entry name" value="PfkB_dom"/>
</dbReference>
<dbReference type="CDD" id="cd01942">
    <property type="entry name" value="ribokinase_group_A"/>
    <property type="match status" value="1"/>
</dbReference>
<dbReference type="InterPro" id="IPR029056">
    <property type="entry name" value="Ribokinase-like"/>
</dbReference>
<dbReference type="RefSeq" id="WP_015325048.1">
    <property type="nucleotide sequence ID" value="NC_019977.1"/>
</dbReference>
<evidence type="ECO:0000256" key="2">
    <source>
        <dbReference type="ARBA" id="ARBA00022679"/>
    </source>
</evidence>
<feature type="domain" description="Carbohydrate kinase PfkB" evidence="5">
    <location>
        <begin position="4"/>
        <end position="280"/>
    </location>
</feature>
<proteinExistence type="inferred from homology"/>
<dbReference type="GeneID" id="14406207"/>
<dbReference type="InterPro" id="IPR002173">
    <property type="entry name" value="Carboh/pur_kinase_PfkB_CS"/>
</dbReference>